<name>A0A4P9YHY0_ROZAC</name>
<evidence type="ECO:0000256" key="12">
    <source>
        <dbReference type="PROSITE-ProRule" id="PRU00221"/>
    </source>
</evidence>
<keyword evidence="9" id="KW-0931">ER-Golgi transport</keyword>
<evidence type="ECO:0000256" key="2">
    <source>
        <dbReference type="ARBA" id="ARBA00009358"/>
    </source>
</evidence>
<evidence type="ECO:0000256" key="9">
    <source>
        <dbReference type="ARBA" id="ARBA00022892"/>
    </source>
</evidence>
<evidence type="ECO:0000256" key="1">
    <source>
        <dbReference type="ARBA" id="ARBA00004240"/>
    </source>
</evidence>
<evidence type="ECO:0000313" key="14">
    <source>
        <dbReference type="Proteomes" id="UP000281549"/>
    </source>
</evidence>
<dbReference type="GO" id="GO:0070971">
    <property type="term" value="C:endoplasmic reticulum exit site"/>
    <property type="evidence" value="ECO:0007669"/>
    <property type="project" value="TreeGrafter"/>
</dbReference>
<dbReference type="SUPFAM" id="SSF50978">
    <property type="entry name" value="WD40 repeat-like"/>
    <property type="match status" value="1"/>
</dbReference>
<dbReference type="SMART" id="SM00320">
    <property type="entry name" value="WD40"/>
    <property type="match status" value="5"/>
</dbReference>
<keyword evidence="8" id="KW-0256">Endoplasmic reticulum</keyword>
<dbReference type="Proteomes" id="UP000281549">
    <property type="component" value="Unassembled WGS sequence"/>
</dbReference>
<evidence type="ECO:0000256" key="8">
    <source>
        <dbReference type="ARBA" id="ARBA00022824"/>
    </source>
</evidence>
<dbReference type="PANTHER" id="PTHR13923:SF11">
    <property type="entry name" value="SECRETORY 31, ISOFORM D"/>
    <property type="match status" value="1"/>
</dbReference>
<evidence type="ECO:0000313" key="13">
    <source>
        <dbReference type="EMBL" id="RKP18311.1"/>
    </source>
</evidence>
<dbReference type="AlphaFoldDB" id="A0A4P9YHY0"/>
<evidence type="ECO:0000256" key="5">
    <source>
        <dbReference type="ARBA" id="ARBA00022448"/>
    </source>
</evidence>
<dbReference type="InterPro" id="IPR001680">
    <property type="entry name" value="WD40_rpt"/>
</dbReference>
<keyword evidence="5" id="KW-0813">Transport</keyword>
<dbReference type="GO" id="GO:0030127">
    <property type="term" value="C:COPII vesicle coat"/>
    <property type="evidence" value="ECO:0007669"/>
    <property type="project" value="TreeGrafter"/>
</dbReference>
<evidence type="ECO:0000256" key="4">
    <source>
        <dbReference type="ARBA" id="ARBA00021236"/>
    </source>
</evidence>
<dbReference type="GO" id="GO:0005198">
    <property type="term" value="F:structural molecule activity"/>
    <property type="evidence" value="ECO:0007669"/>
    <property type="project" value="TreeGrafter"/>
</dbReference>
<dbReference type="Pfam" id="PF00400">
    <property type="entry name" value="WD40"/>
    <property type="match status" value="2"/>
</dbReference>
<dbReference type="PROSITE" id="PS50294">
    <property type="entry name" value="WD_REPEATS_REGION"/>
    <property type="match status" value="1"/>
</dbReference>
<keyword evidence="7" id="KW-0677">Repeat</keyword>
<comment type="function">
    <text evidence="11">Component of the coat protein complex II (COPII) which promotes the formation of transport vesicles from the endoplasmic reticulum (ER). The coat has two main functions, the physical deformation of the endoplasmic reticulum membrane into vesicles and the selection of cargo molecules.</text>
</comment>
<dbReference type="InterPro" id="IPR015943">
    <property type="entry name" value="WD40/YVTN_repeat-like_dom_sf"/>
</dbReference>
<dbReference type="InterPro" id="IPR040251">
    <property type="entry name" value="SEC31-like"/>
</dbReference>
<gene>
    <name evidence="13" type="ORF">ROZALSC1DRAFT_15318</name>
</gene>
<keyword evidence="6 12" id="KW-0853">WD repeat</keyword>
<evidence type="ECO:0000256" key="6">
    <source>
        <dbReference type="ARBA" id="ARBA00022574"/>
    </source>
</evidence>
<dbReference type="PANTHER" id="PTHR13923">
    <property type="entry name" value="SEC31-RELATED PROTEIN"/>
    <property type="match status" value="1"/>
</dbReference>
<reference evidence="14" key="1">
    <citation type="journal article" date="2018" name="Nat. Microbiol.">
        <title>Leveraging single-cell genomics to expand the fungal tree of life.</title>
        <authorList>
            <person name="Ahrendt S.R."/>
            <person name="Quandt C.A."/>
            <person name="Ciobanu D."/>
            <person name="Clum A."/>
            <person name="Salamov A."/>
            <person name="Andreopoulos B."/>
            <person name="Cheng J.F."/>
            <person name="Woyke T."/>
            <person name="Pelin A."/>
            <person name="Henrissat B."/>
            <person name="Reynolds N.K."/>
            <person name="Benny G.L."/>
            <person name="Smith M.E."/>
            <person name="James T.Y."/>
            <person name="Grigoriev I.V."/>
        </authorList>
    </citation>
    <scope>NUCLEOTIDE SEQUENCE [LARGE SCALE GENOMIC DNA]</scope>
    <source>
        <strain evidence="14">CSF55</strain>
    </source>
</reference>
<sequence length="510" mass="57237">MTVGRIDKTATCVWSPPDQRCAYLAMGTVAGAFDATFSTATELEMYRLNDDHLELTGSISTASRVSVFGWGDRTMISEKQVHQGDVKGLDVNPFQPHVVVSGGSNASILVWDLNNLDKQMTPGSTSQKLEDITYLEWNKQVPHILASGSNNGFSVIWDLKNKREVIQLANPTGRRAITALAWNPNNATQLLTACDDDNSPVIYSWDLRNAHAPEKVLSGHSKGVLSLSWCPKDSELLLSSAKDNTIIAWNPATSEQIGNLPSSRNWTFDVQWYSRNPDLVSCSSFDGKVEVYSLQTFMKGGNSKEESDPFAVSSEGRLKQTPRWFKRPIGATFSMNGQIVLFSNKNVKWKFLKLMFERDPRQRLLHVLGFEKKKVEKKETEVKGGEGDVNEVKRVEGDVNGNEEKHNDIVATSFDKLNLFGNEIEFEAQPQLLKKVNDKPFKLFKGDGVEDEITRSIIMGDLSEAVEELIRQDKWSDALVLSVCSGADTLIETQKRYFERYSEQTSYMRL</sequence>
<feature type="repeat" description="WD" evidence="12">
    <location>
        <begin position="79"/>
        <end position="121"/>
    </location>
</feature>
<dbReference type="GO" id="GO:0015031">
    <property type="term" value="P:protein transport"/>
    <property type="evidence" value="ECO:0007669"/>
    <property type="project" value="UniProtKB-KW"/>
</dbReference>
<evidence type="ECO:0000256" key="3">
    <source>
        <dbReference type="ARBA" id="ARBA00013507"/>
    </source>
</evidence>
<organism evidence="13 14">
    <name type="scientific">Rozella allomycis (strain CSF55)</name>
    <dbReference type="NCBI Taxonomy" id="988480"/>
    <lineage>
        <taxon>Eukaryota</taxon>
        <taxon>Fungi</taxon>
        <taxon>Fungi incertae sedis</taxon>
        <taxon>Cryptomycota</taxon>
        <taxon>Cryptomycota incertae sedis</taxon>
        <taxon>Rozella</taxon>
    </lineage>
</organism>
<dbReference type="PROSITE" id="PS50082">
    <property type="entry name" value="WD_REPEATS_2"/>
    <property type="match status" value="2"/>
</dbReference>
<evidence type="ECO:0000256" key="7">
    <source>
        <dbReference type="ARBA" id="ARBA00022737"/>
    </source>
</evidence>
<dbReference type="GO" id="GO:0007029">
    <property type="term" value="P:endoplasmic reticulum organization"/>
    <property type="evidence" value="ECO:0007669"/>
    <property type="project" value="TreeGrafter"/>
</dbReference>
<keyword evidence="10" id="KW-0653">Protein transport</keyword>
<accession>A0A4P9YHY0</accession>
<protein>
    <recommendedName>
        <fullName evidence="4">Protein transport protein SEC31</fullName>
    </recommendedName>
    <alternativeName>
        <fullName evidence="3">Protein transport protein sec31</fullName>
    </alternativeName>
</protein>
<comment type="similarity">
    <text evidence="2">Belongs to the WD repeat SEC31 family.</text>
</comment>
<evidence type="ECO:0000256" key="10">
    <source>
        <dbReference type="ARBA" id="ARBA00022927"/>
    </source>
</evidence>
<comment type="subcellular location">
    <subcellularLocation>
        <location evidence="1">Endoplasmic reticulum</location>
    </subcellularLocation>
</comment>
<dbReference type="PROSITE" id="PS00678">
    <property type="entry name" value="WD_REPEATS_1"/>
    <property type="match status" value="1"/>
</dbReference>
<dbReference type="GO" id="GO:0090110">
    <property type="term" value="P:COPII-coated vesicle cargo loading"/>
    <property type="evidence" value="ECO:0007669"/>
    <property type="project" value="TreeGrafter"/>
</dbReference>
<dbReference type="EMBL" id="ML005496">
    <property type="protein sequence ID" value="RKP18311.1"/>
    <property type="molecule type" value="Genomic_DNA"/>
</dbReference>
<dbReference type="Gene3D" id="2.130.10.10">
    <property type="entry name" value="YVTN repeat-like/Quinoprotein amine dehydrogenase"/>
    <property type="match status" value="1"/>
</dbReference>
<feature type="repeat" description="WD" evidence="12">
    <location>
        <begin position="217"/>
        <end position="259"/>
    </location>
</feature>
<feature type="non-terminal residue" evidence="13">
    <location>
        <position position="510"/>
    </location>
</feature>
<evidence type="ECO:0000256" key="11">
    <source>
        <dbReference type="ARBA" id="ARBA00025471"/>
    </source>
</evidence>
<dbReference type="InterPro" id="IPR036322">
    <property type="entry name" value="WD40_repeat_dom_sf"/>
</dbReference>
<proteinExistence type="inferred from homology"/>
<dbReference type="InterPro" id="IPR019775">
    <property type="entry name" value="WD40_repeat_CS"/>
</dbReference>
<dbReference type="Gene3D" id="1.25.40.1030">
    <property type="match status" value="1"/>
</dbReference>